<dbReference type="RefSeq" id="WP_345318396.1">
    <property type="nucleotide sequence ID" value="NZ_BAABGA010000005.1"/>
</dbReference>
<feature type="transmembrane region" description="Helical" evidence="2">
    <location>
        <begin position="12"/>
        <end position="30"/>
    </location>
</feature>
<comment type="caution">
    <text evidence="3">The sequence shown here is derived from an EMBL/GenBank/DDBJ whole genome shotgun (WGS) entry which is preliminary data.</text>
</comment>
<gene>
    <name evidence="3" type="ORF">GCM10023156_00950</name>
</gene>
<keyword evidence="2" id="KW-0472">Membrane</keyword>
<keyword evidence="4" id="KW-1185">Reference proteome</keyword>
<accession>A0ABP8M364</accession>
<dbReference type="EMBL" id="BAABGA010000005">
    <property type="protein sequence ID" value="GAA4443617.1"/>
    <property type="molecule type" value="Genomic_DNA"/>
</dbReference>
<keyword evidence="2" id="KW-1133">Transmembrane helix</keyword>
<evidence type="ECO:0000256" key="1">
    <source>
        <dbReference type="SAM" id="MobiDB-lite"/>
    </source>
</evidence>
<evidence type="ECO:0008006" key="5">
    <source>
        <dbReference type="Google" id="ProtNLM"/>
    </source>
</evidence>
<feature type="region of interest" description="Disordered" evidence="1">
    <location>
        <begin position="684"/>
        <end position="721"/>
    </location>
</feature>
<evidence type="ECO:0000256" key="2">
    <source>
        <dbReference type="SAM" id="Phobius"/>
    </source>
</evidence>
<proteinExistence type="predicted"/>
<protein>
    <recommendedName>
        <fullName evidence="5">AsmA-like C-terminal domain-containing protein</fullName>
    </recommendedName>
</protein>
<keyword evidence="2" id="KW-0812">Transmembrane</keyword>
<name>A0ABP8M364_9BACT</name>
<dbReference type="Proteomes" id="UP001500840">
    <property type="component" value="Unassembled WGS sequence"/>
</dbReference>
<evidence type="ECO:0000313" key="3">
    <source>
        <dbReference type="EMBL" id="GAA4443617.1"/>
    </source>
</evidence>
<sequence>MLRKTYHYISALLLLSVLAFVYHVLVVAWLRPPEVERVALAPAREFKVGDTLADLFPEGAWQREKCKRLQTADGMLLFQNWEQSSPDQWKLWPMTVVIGRGMKGSSSESPVVIEANEGAEIKFSGSLDVMSGGAPPIQRGRMMGVVQISRLNPTTPSQSLSIRTANVGIDNQKIWTTEAIQMNLGKAKMLGRDLTIHLATNTSAPMASSGKTAVLDRMELIYLEEFRMPLENGGLWPAATTTTPIQNSVAVDPTSMLTQSSAATPTAANGAAEDAAAEIQLQCNGRLEYDFAIDQLMLRDSVSLIHQIAGAKTDRFDCDTIELTFRDPSNKSLVRSTALDWLHRIKATGAPLAARLPNLDLEIYAGQIDMQASKGLVRADGIQGIEVHRAGIHARLESIVYQFDPTSPGTLGAIDARGIGIVTLDAPNVPLRRIQWREGFKMQPLGPIRKDSVTSNVGFWIDGDVKTALTDGGEFQADSVEGVLKPDPRKTAKRGGNAMIPEQLAALGNVHLDTSSIQADTDQLRLFFVEPEPAPIGMIEGNQEEAPSSIRQLVKQPEAGTTTTVPVARSRPSVAGNAITAKLVLNDGGVQAQDLSVVGAVHLTHTVQLGGQPMLAKLTGEQLRLIDGGGEDVLQLGSGVGAPARFEIGDGYFVGPLIQIRPSDNIIWINEAGEFRIPSQALPSSLADGLAGEPSGTDPTTRDTPSRVSQSADPESKLTWTEPPLCRWQGEMVFDGKTATLTDGVEITASLINGREPWDVHVAGDRMEIILHDGVQVRDLKTMKTATVQRIDLLQSESRPLMISAVQRAPDGLTESKHVLHAEKLTLVPSGGGKLFGTGPGWYRCWTRGDQSGLKPGGTVKAKVDRNVLTGIHLIFNDTMQGDMLNKSLDFMRGVRVGVRDVASWDDTFDAQTMDALSAGQTTLDCDHLRFGISPEAANMPSIAGLATPWETEAAGGVIFRTRNERGLLECSATRAAYSAAKDMFTMHGAPNRPALFRQQLPDGQPGPEGAVKSMSLKLKTMEVENLQLERLSIAAPPGMAAPK</sequence>
<evidence type="ECO:0000313" key="4">
    <source>
        <dbReference type="Proteomes" id="UP001500840"/>
    </source>
</evidence>
<organism evidence="3 4">
    <name type="scientific">Novipirellula rosea</name>
    <dbReference type="NCBI Taxonomy" id="1031540"/>
    <lineage>
        <taxon>Bacteria</taxon>
        <taxon>Pseudomonadati</taxon>
        <taxon>Planctomycetota</taxon>
        <taxon>Planctomycetia</taxon>
        <taxon>Pirellulales</taxon>
        <taxon>Pirellulaceae</taxon>
        <taxon>Novipirellula</taxon>
    </lineage>
</organism>
<reference evidence="4" key="1">
    <citation type="journal article" date="2019" name="Int. J. Syst. Evol. Microbiol.">
        <title>The Global Catalogue of Microorganisms (GCM) 10K type strain sequencing project: providing services to taxonomists for standard genome sequencing and annotation.</title>
        <authorList>
            <consortium name="The Broad Institute Genomics Platform"/>
            <consortium name="The Broad Institute Genome Sequencing Center for Infectious Disease"/>
            <person name="Wu L."/>
            <person name="Ma J."/>
        </authorList>
    </citation>
    <scope>NUCLEOTIDE SEQUENCE [LARGE SCALE GENOMIC DNA]</scope>
    <source>
        <strain evidence="4">JCM 17759</strain>
    </source>
</reference>